<dbReference type="InterPro" id="IPR035906">
    <property type="entry name" value="MetI-like_sf"/>
</dbReference>
<feature type="transmembrane region" description="Helical" evidence="9">
    <location>
        <begin position="146"/>
        <end position="166"/>
    </location>
</feature>
<dbReference type="KEGG" id="srt:Srot_1622"/>
<dbReference type="NCBIfam" id="TIGR01726">
    <property type="entry name" value="HEQRo_perm_3TM"/>
    <property type="match status" value="1"/>
</dbReference>
<evidence type="ECO:0000313" key="12">
    <source>
        <dbReference type="Proteomes" id="UP000002247"/>
    </source>
</evidence>
<keyword evidence="8 9" id="KW-0472">Membrane</keyword>
<dbReference type="GO" id="GO:0006865">
    <property type="term" value="P:amino acid transport"/>
    <property type="evidence" value="ECO:0007669"/>
    <property type="project" value="UniProtKB-KW"/>
</dbReference>
<keyword evidence="4" id="KW-1003">Cell membrane</keyword>
<reference evidence="11 12" key="1">
    <citation type="journal article" date="2010" name="Stand. Genomic Sci.">
        <title>Complete genome sequence of Segniliparus rotundus type strain (CDC 1076).</title>
        <authorList>
            <person name="Sikorski J."/>
            <person name="Lapidus A."/>
            <person name="Copeland A."/>
            <person name="Misra M."/>
            <person name="Glavina Del Rio T."/>
            <person name="Nolan M."/>
            <person name="Lucas S."/>
            <person name="Chen F."/>
            <person name="Tice H."/>
            <person name="Cheng J.F."/>
            <person name="Jando M."/>
            <person name="Schneider S."/>
            <person name="Bruce D."/>
            <person name="Goodwin L."/>
            <person name="Pitluck S."/>
            <person name="Liolios K."/>
            <person name="Mikhailova N."/>
            <person name="Pati A."/>
            <person name="Ivanova N."/>
            <person name="Mavromatis K."/>
            <person name="Chen A."/>
            <person name="Palaniappan K."/>
            <person name="Chertkov O."/>
            <person name="Land M."/>
            <person name="Hauser L."/>
            <person name="Chang Y.J."/>
            <person name="Jeffries C.D."/>
            <person name="Brettin T."/>
            <person name="Detter J.C."/>
            <person name="Han C."/>
            <person name="Rohde M."/>
            <person name="Goker M."/>
            <person name="Bristow J."/>
            <person name="Eisen J.A."/>
            <person name="Markowitz V."/>
            <person name="Hugenholtz P."/>
            <person name="Kyrpides N.C."/>
            <person name="Klenk H.P."/>
        </authorList>
    </citation>
    <scope>NUCLEOTIDE SEQUENCE [LARGE SCALE GENOMIC DNA]</scope>
    <source>
        <strain evidence="12">ATCC BAA-972 / CDC 1076 / CIP 108378 / DSM 44985 / JCM 13578</strain>
    </source>
</reference>
<dbReference type="Proteomes" id="UP000002247">
    <property type="component" value="Chromosome"/>
</dbReference>
<dbReference type="RefSeq" id="WP_013138536.1">
    <property type="nucleotide sequence ID" value="NC_014168.1"/>
</dbReference>
<evidence type="ECO:0000256" key="9">
    <source>
        <dbReference type="RuleBase" id="RU363032"/>
    </source>
</evidence>
<dbReference type="OrthoDB" id="9814902at2"/>
<evidence type="ECO:0000256" key="2">
    <source>
        <dbReference type="ARBA" id="ARBA00010072"/>
    </source>
</evidence>
<dbReference type="InterPro" id="IPR043429">
    <property type="entry name" value="ArtM/GltK/GlnP/TcyL/YhdX-like"/>
</dbReference>
<dbReference type="PROSITE" id="PS50928">
    <property type="entry name" value="ABC_TM1"/>
    <property type="match status" value="1"/>
</dbReference>
<evidence type="ECO:0000256" key="1">
    <source>
        <dbReference type="ARBA" id="ARBA00004651"/>
    </source>
</evidence>
<protein>
    <submittedName>
        <fullName evidence="11">Polar amino acid ABC transporter, inner membrane subunit</fullName>
    </submittedName>
</protein>
<evidence type="ECO:0000256" key="4">
    <source>
        <dbReference type="ARBA" id="ARBA00022475"/>
    </source>
</evidence>
<keyword evidence="5 9" id="KW-0812">Transmembrane</keyword>
<dbReference type="GO" id="GO:0022857">
    <property type="term" value="F:transmembrane transporter activity"/>
    <property type="evidence" value="ECO:0007669"/>
    <property type="project" value="InterPro"/>
</dbReference>
<dbReference type="CDD" id="cd06261">
    <property type="entry name" value="TM_PBP2"/>
    <property type="match status" value="1"/>
</dbReference>
<keyword evidence="3 9" id="KW-0813">Transport</keyword>
<keyword evidence="6" id="KW-0029">Amino-acid transport</keyword>
<feature type="domain" description="ABC transmembrane type-1" evidence="10">
    <location>
        <begin position="72"/>
        <end position="265"/>
    </location>
</feature>
<sequence length="279" mass="29906">MTRQPSAAQQERDRIRRRTALRSWALAVVSTAAVATAAVLTIGSAPGWPRVRETFFSLPKAQAALPKVLEGLWLNIRVTLVCAALIALLGLGLALVRTMRGPVFFPLRILAIVYVDLFRGLPVLLVIFLLGFGAPALRLKGLPKEAVFWGAAALVLTYSAYVAEVLRAGIESVPRTQRLAARALGLRAGATMRFVVLPQAVRAVSPALLNDLVSLQKDSGLIAVLGVVDAIRAAQIQTATDFNFTPYVVAGALFVTLTIPLARLTDWHAERALSQGAGR</sequence>
<dbReference type="SUPFAM" id="SSF161098">
    <property type="entry name" value="MetI-like"/>
    <property type="match status" value="1"/>
</dbReference>
<dbReference type="InterPro" id="IPR000515">
    <property type="entry name" value="MetI-like"/>
</dbReference>
<dbReference type="STRING" id="640132.Srot_1622"/>
<evidence type="ECO:0000256" key="5">
    <source>
        <dbReference type="ARBA" id="ARBA00022692"/>
    </source>
</evidence>
<feature type="transmembrane region" description="Helical" evidence="9">
    <location>
        <begin position="21"/>
        <end position="42"/>
    </location>
</feature>
<organism evidence="11 12">
    <name type="scientific">Segniliparus rotundus (strain ATCC BAA-972 / CDC 1076 / CIP 108378 / DSM 44985 / JCM 13578)</name>
    <dbReference type="NCBI Taxonomy" id="640132"/>
    <lineage>
        <taxon>Bacteria</taxon>
        <taxon>Bacillati</taxon>
        <taxon>Actinomycetota</taxon>
        <taxon>Actinomycetes</taxon>
        <taxon>Mycobacteriales</taxon>
        <taxon>Segniliparaceae</taxon>
        <taxon>Segniliparus</taxon>
    </lineage>
</organism>
<keyword evidence="7 9" id="KW-1133">Transmembrane helix</keyword>
<keyword evidence="12" id="KW-1185">Reference proteome</keyword>
<evidence type="ECO:0000259" key="10">
    <source>
        <dbReference type="PROSITE" id="PS50928"/>
    </source>
</evidence>
<feature type="transmembrane region" description="Helical" evidence="9">
    <location>
        <begin position="109"/>
        <end position="134"/>
    </location>
</feature>
<comment type="subcellular location">
    <subcellularLocation>
        <location evidence="1 9">Cell membrane</location>
        <topology evidence="1 9">Multi-pass membrane protein</topology>
    </subcellularLocation>
</comment>
<dbReference type="AlphaFoldDB" id="D6Z803"/>
<proteinExistence type="inferred from homology"/>
<dbReference type="eggNOG" id="COG0765">
    <property type="taxonomic scope" value="Bacteria"/>
</dbReference>
<evidence type="ECO:0000256" key="8">
    <source>
        <dbReference type="ARBA" id="ARBA00023136"/>
    </source>
</evidence>
<dbReference type="InterPro" id="IPR010065">
    <property type="entry name" value="AA_ABC_transptr_permease_3TM"/>
</dbReference>
<dbReference type="Gene3D" id="1.10.3720.10">
    <property type="entry name" value="MetI-like"/>
    <property type="match status" value="1"/>
</dbReference>
<evidence type="ECO:0000256" key="7">
    <source>
        <dbReference type="ARBA" id="ARBA00022989"/>
    </source>
</evidence>
<dbReference type="GO" id="GO:0043190">
    <property type="term" value="C:ATP-binding cassette (ABC) transporter complex"/>
    <property type="evidence" value="ECO:0007669"/>
    <property type="project" value="InterPro"/>
</dbReference>
<dbReference type="HOGENOM" id="CLU_019602_1_1_11"/>
<dbReference type="Pfam" id="PF00528">
    <property type="entry name" value="BPD_transp_1"/>
    <property type="match status" value="1"/>
</dbReference>
<evidence type="ECO:0000256" key="3">
    <source>
        <dbReference type="ARBA" id="ARBA00022448"/>
    </source>
</evidence>
<dbReference type="PANTHER" id="PTHR30614">
    <property type="entry name" value="MEMBRANE COMPONENT OF AMINO ACID ABC TRANSPORTER"/>
    <property type="match status" value="1"/>
</dbReference>
<dbReference type="PANTHER" id="PTHR30614:SF20">
    <property type="entry name" value="GLUTAMINE TRANSPORT SYSTEM PERMEASE PROTEIN GLNP"/>
    <property type="match status" value="1"/>
</dbReference>
<evidence type="ECO:0000313" key="11">
    <source>
        <dbReference type="EMBL" id="ADG98083.1"/>
    </source>
</evidence>
<name>D6Z803_SEGRD</name>
<evidence type="ECO:0000256" key="6">
    <source>
        <dbReference type="ARBA" id="ARBA00022970"/>
    </source>
</evidence>
<accession>D6Z803</accession>
<feature type="transmembrane region" description="Helical" evidence="9">
    <location>
        <begin position="76"/>
        <end position="97"/>
    </location>
</feature>
<dbReference type="EMBL" id="CP001958">
    <property type="protein sequence ID" value="ADG98083.1"/>
    <property type="molecule type" value="Genomic_DNA"/>
</dbReference>
<gene>
    <name evidence="11" type="ordered locus">Srot_1622</name>
</gene>
<comment type="similarity">
    <text evidence="2">Belongs to the binding-protein-dependent transport system permease family. HisMQ subfamily.</text>
</comment>